<feature type="region of interest" description="Disordered" evidence="1">
    <location>
        <begin position="463"/>
        <end position="489"/>
    </location>
</feature>
<keyword evidence="2" id="KW-0732">Signal</keyword>
<evidence type="ECO:0000256" key="2">
    <source>
        <dbReference type="SAM" id="SignalP"/>
    </source>
</evidence>
<dbReference type="InterPro" id="IPR011990">
    <property type="entry name" value="TPR-like_helical_dom_sf"/>
</dbReference>
<dbReference type="AlphaFoldDB" id="A0A1X9YX28"/>
<feature type="signal peptide" evidence="2">
    <location>
        <begin position="1"/>
        <end position="22"/>
    </location>
</feature>
<dbReference type="InterPro" id="IPR041662">
    <property type="entry name" value="SusD-like_2"/>
</dbReference>
<organism evidence="3 4">
    <name type="scientific">Pontibacter actiniarum</name>
    <dbReference type="NCBI Taxonomy" id="323450"/>
    <lineage>
        <taxon>Bacteria</taxon>
        <taxon>Pseudomonadati</taxon>
        <taxon>Bacteroidota</taxon>
        <taxon>Cytophagia</taxon>
        <taxon>Cytophagales</taxon>
        <taxon>Hymenobacteraceae</taxon>
        <taxon>Pontibacter</taxon>
    </lineage>
</organism>
<accession>A0A1X9YX28</accession>
<dbReference type="EMBL" id="CP021235">
    <property type="protein sequence ID" value="ARS37341.1"/>
    <property type="molecule type" value="Genomic_DNA"/>
</dbReference>
<reference evidence="4" key="1">
    <citation type="submission" date="2017-05" db="EMBL/GenBank/DDBJ databases">
        <authorList>
            <person name="Ray J."/>
            <person name="Price M."/>
            <person name="Deutschbauer A."/>
        </authorList>
    </citation>
    <scope>NUCLEOTIDE SEQUENCE [LARGE SCALE GENOMIC DNA]</scope>
    <source>
        <strain evidence="4">DSM 19842</strain>
    </source>
</reference>
<feature type="chain" id="PRO_5010995917" evidence="2">
    <location>
        <begin position="23"/>
        <end position="489"/>
    </location>
</feature>
<keyword evidence="3" id="KW-0449">Lipoprotein</keyword>
<sequence length="489" mass="53827">MFQSIKRYTAIAALGLSAVAVTSCESYLDVNTAPYASTKVEPKLLFNYATTNWAANRAGGDNYISVALAAQTIASGGNYGWGKGDVYDISPYSTGNTWKAYYATAGLNLIQAIAEAEKASPANNNAAAQAKIELATMMYEASTIWGDIPFSESWQGDIAYPAFDSQKSVFEQVIALLDEAIVQIDESSPLKISDYDLVYKGDMSKWKSFAKSIKFRTYMVMVDKDPSVASKIGQMLTEGGMVSSSAANFAFPFFNSPDKENPRYKILKRYSGVDAKGNVINTFFFANNNVLDYMKQLEDPRISVYFDKPDDVTTYNGVDSEEEADAETATVSMYLYRADAPEVVFSYQEQLYLEAEAYARGLGVGQDIAKANELYKKATKEALLFNGIGAAGAESYVQNTLPALTAVANPVDQIHLMQWIDLMDRPLEAWTQWRRSGVEGSEIPNLTQPQGTPAGGLIRRWVYPPDEATSNPNSPSPAPRFTEKTWFDL</sequence>
<dbReference type="OrthoDB" id="614457at2"/>
<dbReference type="Proteomes" id="UP000266292">
    <property type="component" value="Chromosome"/>
</dbReference>
<protein>
    <submittedName>
        <fullName evidence="3">SusD/RagB family nutrient-binding outer membrane lipoprotein</fullName>
    </submittedName>
</protein>
<dbReference type="RefSeq" id="WP_025608990.1">
    <property type="nucleotide sequence ID" value="NZ_CP021235.1"/>
</dbReference>
<dbReference type="PROSITE" id="PS51257">
    <property type="entry name" value="PROKAR_LIPOPROTEIN"/>
    <property type="match status" value="1"/>
</dbReference>
<evidence type="ECO:0000313" key="4">
    <source>
        <dbReference type="Proteomes" id="UP000266292"/>
    </source>
</evidence>
<name>A0A1X9YX28_9BACT</name>
<keyword evidence="4" id="KW-1185">Reference proteome</keyword>
<evidence type="ECO:0000256" key="1">
    <source>
        <dbReference type="SAM" id="MobiDB-lite"/>
    </source>
</evidence>
<dbReference type="STRING" id="709015.GCA_000472485_03836"/>
<proteinExistence type="predicted"/>
<gene>
    <name evidence="3" type="ORF">CA264_19010</name>
</gene>
<evidence type="ECO:0000313" key="3">
    <source>
        <dbReference type="EMBL" id="ARS37341.1"/>
    </source>
</evidence>
<dbReference type="KEGG" id="pact:CA264_19010"/>
<dbReference type="Pfam" id="PF12771">
    <property type="entry name" value="SusD-like_2"/>
    <property type="match status" value="1"/>
</dbReference>
<dbReference type="Gene3D" id="1.25.40.390">
    <property type="match status" value="1"/>
</dbReference>
<dbReference type="SUPFAM" id="SSF48452">
    <property type="entry name" value="TPR-like"/>
    <property type="match status" value="1"/>
</dbReference>